<dbReference type="Pfam" id="PF13966">
    <property type="entry name" value="zf-RVT"/>
    <property type="match status" value="1"/>
</dbReference>
<dbReference type="GO" id="GO:0003964">
    <property type="term" value="F:RNA-directed DNA polymerase activity"/>
    <property type="evidence" value="ECO:0007669"/>
    <property type="project" value="UniProtKB-KW"/>
</dbReference>
<name>A0AAV4D8R2_9GAST</name>
<evidence type="ECO:0000259" key="1">
    <source>
        <dbReference type="Pfam" id="PF13966"/>
    </source>
</evidence>
<accession>A0AAV4D8R2</accession>
<gene>
    <name evidence="2" type="ORF">PoB_006695000</name>
</gene>
<proteinExistence type="predicted"/>
<keyword evidence="2" id="KW-0548">Nucleotidyltransferase</keyword>
<dbReference type="AlphaFoldDB" id="A0AAV4D8R2"/>
<reference evidence="2 3" key="1">
    <citation type="journal article" date="2021" name="Elife">
        <title>Chloroplast acquisition without the gene transfer in kleptoplastic sea slugs, Plakobranchus ocellatus.</title>
        <authorList>
            <person name="Maeda T."/>
            <person name="Takahashi S."/>
            <person name="Yoshida T."/>
            <person name="Shimamura S."/>
            <person name="Takaki Y."/>
            <person name="Nagai Y."/>
            <person name="Toyoda A."/>
            <person name="Suzuki Y."/>
            <person name="Arimoto A."/>
            <person name="Ishii H."/>
            <person name="Satoh N."/>
            <person name="Nishiyama T."/>
            <person name="Hasebe M."/>
            <person name="Maruyama T."/>
            <person name="Minagawa J."/>
            <person name="Obokata J."/>
            <person name="Shigenobu S."/>
        </authorList>
    </citation>
    <scope>NUCLEOTIDE SEQUENCE [LARGE SCALE GENOMIC DNA]</scope>
</reference>
<feature type="domain" description="Reverse transcriptase zinc-binding" evidence="1">
    <location>
        <begin position="28"/>
        <end position="98"/>
    </location>
</feature>
<dbReference type="InterPro" id="IPR026960">
    <property type="entry name" value="RVT-Znf"/>
</dbReference>
<evidence type="ECO:0000313" key="3">
    <source>
        <dbReference type="Proteomes" id="UP000735302"/>
    </source>
</evidence>
<organism evidence="2 3">
    <name type="scientific">Plakobranchus ocellatus</name>
    <dbReference type="NCBI Taxonomy" id="259542"/>
    <lineage>
        <taxon>Eukaryota</taxon>
        <taxon>Metazoa</taxon>
        <taxon>Spiralia</taxon>
        <taxon>Lophotrochozoa</taxon>
        <taxon>Mollusca</taxon>
        <taxon>Gastropoda</taxon>
        <taxon>Heterobranchia</taxon>
        <taxon>Euthyneura</taxon>
        <taxon>Panpulmonata</taxon>
        <taxon>Sacoglossa</taxon>
        <taxon>Placobranchoidea</taxon>
        <taxon>Plakobranchidae</taxon>
        <taxon>Plakobranchus</taxon>
    </lineage>
</organism>
<sequence length="105" mass="12169">MIIDEIRNKENSTRVQKAAQKFQQGQWTNWDTAIQKSLTWNDIWHIVPLRISFLIRSVYDLLPSNANLVRWGKKVDPICPLCQGRQTKQHILSSCKAALSQGRHT</sequence>
<dbReference type="EMBL" id="BLXT01007613">
    <property type="protein sequence ID" value="GFO40445.1"/>
    <property type="molecule type" value="Genomic_DNA"/>
</dbReference>
<dbReference type="Proteomes" id="UP000735302">
    <property type="component" value="Unassembled WGS sequence"/>
</dbReference>
<keyword evidence="2" id="KW-0695">RNA-directed DNA polymerase</keyword>
<keyword evidence="3" id="KW-1185">Reference proteome</keyword>
<protein>
    <submittedName>
        <fullName evidence="2">Reverse transcriptase</fullName>
    </submittedName>
</protein>
<evidence type="ECO:0000313" key="2">
    <source>
        <dbReference type="EMBL" id="GFO40445.1"/>
    </source>
</evidence>
<keyword evidence="2" id="KW-0808">Transferase</keyword>
<comment type="caution">
    <text evidence="2">The sequence shown here is derived from an EMBL/GenBank/DDBJ whole genome shotgun (WGS) entry which is preliminary data.</text>
</comment>